<dbReference type="EMBL" id="NIDE01000004">
    <property type="protein sequence ID" value="OWK42940.1"/>
    <property type="molecule type" value="Genomic_DNA"/>
</dbReference>
<dbReference type="InterPro" id="IPR024079">
    <property type="entry name" value="MetalloPept_cat_dom_sf"/>
</dbReference>
<dbReference type="InterPro" id="IPR028994">
    <property type="entry name" value="Integrin_alpha_N"/>
</dbReference>
<accession>A0A225DN95</accession>
<comment type="caution">
    <text evidence="2">The sequence shown here is derived from an EMBL/GenBank/DDBJ whole genome shotgun (WGS) entry which is preliminary data.</text>
</comment>
<reference evidence="3" key="1">
    <citation type="submission" date="2017-06" db="EMBL/GenBank/DDBJ databases">
        <title>Genome analysis of Fimbriiglobus ruber SP5, the first member of the order Planctomycetales with confirmed chitinolytic capability.</title>
        <authorList>
            <person name="Ravin N.V."/>
            <person name="Rakitin A.L."/>
            <person name="Ivanova A.A."/>
            <person name="Beletsky A.V."/>
            <person name="Kulichevskaya I.S."/>
            <person name="Mardanov A.V."/>
            <person name="Dedysh S.N."/>
        </authorList>
    </citation>
    <scope>NUCLEOTIDE SEQUENCE [LARGE SCALE GENOMIC DNA]</scope>
    <source>
        <strain evidence="3">SP5</strain>
    </source>
</reference>
<evidence type="ECO:0000256" key="1">
    <source>
        <dbReference type="ARBA" id="ARBA00022729"/>
    </source>
</evidence>
<dbReference type="Gene3D" id="3.40.390.10">
    <property type="entry name" value="Collagenase (Catalytic Domain)"/>
    <property type="match status" value="1"/>
</dbReference>
<dbReference type="PANTHER" id="PTHR44103:SF1">
    <property type="entry name" value="PROPROTEIN CONVERTASE P"/>
    <property type="match status" value="1"/>
</dbReference>
<dbReference type="Pfam" id="PF13517">
    <property type="entry name" value="FG-GAP_3"/>
    <property type="match status" value="1"/>
</dbReference>
<dbReference type="SUPFAM" id="SSF69318">
    <property type="entry name" value="Integrin alpha N-terminal domain"/>
    <property type="match status" value="1"/>
</dbReference>
<sequence>MDELESRFTPSVTVQFDYTYDQSGFFNDPTRRAALQRAVDEITPNLNASLAAIVPSPAAGNTWQETFYSPGSNSTITVNNPTVNADEIVIYIASAPISSGGDLGLTTSGGYSASGSQDWLNDVKGRGNAGALATPQTAYTTWGGMITFDSAVNWNFSTSAPTATQYDFQTVAEHELMHIFGFGLGEPAFVNNLSGWNGTSGLFTGPSVVATAGHPVEVVGDGGVPDHWAPGTEYDGESSPMVPSLPAGTRRDITPLDLAALNDIGWAVYVDQSPAAVAAVPTATTQQVTADVTEAPAAVQVPVTPPPAAAVQTIAAAVPAAASSTPSASGNGGRFAAGTSNSAVMYNADGSVLFSVVPFEATFSGGVRVATTDLNGDNVPDLIVASGPGRAPEVKVYDGTTGTLIADFQPFESTFTGGVFIATGDLNGDGVADLVVSPDQGGGPIMAVYDGAALGRGQVAQLARFWGIDDPNFRGGARATIGDLDGNGDPALIVSAGAGGGPRVSIYDGRTVSSGDPTKLAPDFFAFDPSLRNGAYVTAGDLTGDGSDDLIVGAGPGGAPVVTAFSGRALLLGQQIIMADFFVGNAGDRDGVHVAAIDLDSSGRADIVTGSGSSTELDIYTPQSLLAGGTPSATRTLFAAGLPAADGVSVG</sequence>
<dbReference type="AlphaFoldDB" id="A0A225DN95"/>
<gene>
    <name evidence="2" type="ORF">FRUB_02539</name>
</gene>
<keyword evidence="3" id="KW-1185">Reference proteome</keyword>
<dbReference type="InterPro" id="IPR013517">
    <property type="entry name" value="FG-GAP"/>
</dbReference>
<organism evidence="2 3">
    <name type="scientific">Fimbriiglobus ruber</name>
    <dbReference type="NCBI Taxonomy" id="1908690"/>
    <lineage>
        <taxon>Bacteria</taxon>
        <taxon>Pseudomonadati</taxon>
        <taxon>Planctomycetota</taxon>
        <taxon>Planctomycetia</taxon>
        <taxon>Gemmatales</taxon>
        <taxon>Gemmataceae</taxon>
        <taxon>Fimbriiglobus</taxon>
    </lineage>
</organism>
<dbReference type="SUPFAM" id="SSF55486">
    <property type="entry name" value="Metalloproteases ('zincins'), catalytic domain"/>
    <property type="match status" value="1"/>
</dbReference>
<dbReference type="GO" id="GO:0008237">
    <property type="term" value="F:metallopeptidase activity"/>
    <property type="evidence" value="ECO:0007669"/>
    <property type="project" value="InterPro"/>
</dbReference>
<protein>
    <submittedName>
        <fullName evidence="2">Alkaline phosphatase</fullName>
    </submittedName>
</protein>
<evidence type="ECO:0000313" key="2">
    <source>
        <dbReference type="EMBL" id="OWK42940.1"/>
    </source>
</evidence>
<dbReference type="Proteomes" id="UP000214646">
    <property type="component" value="Unassembled WGS sequence"/>
</dbReference>
<dbReference type="Gene3D" id="2.130.10.130">
    <property type="entry name" value="Integrin alpha, N-terminal"/>
    <property type="match status" value="2"/>
</dbReference>
<proteinExistence type="predicted"/>
<keyword evidence="1" id="KW-0732">Signal</keyword>
<evidence type="ECO:0000313" key="3">
    <source>
        <dbReference type="Proteomes" id="UP000214646"/>
    </source>
</evidence>
<name>A0A225DN95_9BACT</name>
<dbReference type="PANTHER" id="PTHR44103">
    <property type="entry name" value="PROPROTEIN CONVERTASE P"/>
    <property type="match status" value="1"/>
</dbReference>